<dbReference type="KEGG" id="nta:107778547"/>
<evidence type="ECO:0000259" key="5">
    <source>
        <dbReference type="PROSITE" id="PS51266"/>
    </source>
</evidence>
<evidence type="ECO:0000313" key="7">
    <source>
        <dbReference type="RefSeq" id="XP_016454313.1"/>
    </source>
</evidence>
<evidence type="ECO:0000256" key="4">
    <source>
        <dbReference type="PROSITE-ProRule" id="PRU00601"/>
    </source>
</evidence>
<evidence type="ECO:0000256" key="2">
    <source>
        <dbReference type="ARBA" id="ARBA00022771"/>
    </source>
</evidence>
<name>A0A1S3YQI8_TOBAC</name>
<reference evidence="6 7" key="1">
    <citation type="submission" date="2025-04" db="UniProtKB">
        <authorList>
            <consortium name="RefSeq"/>
        </authorList>
    </citation>
    <scope>IDENTIFICATION</scope>
</reference>
<dbReference type="GO" id="GO:0008270">
    <property type="term" value="F:zinc ion binding"/>
    <property type="evidence" value="ECO:0007669"/>
    <property type="project" value="UniProtKB-KW"/>
</dbReference>
<protein>
    <submittedName>
        <fullName evidence="6 7">Uncharacterized RING finger protein C2F3.16-like isoform X1</fullName>
    </submittedName>
</protein>
<evidence type="ECO:0000256" key="1">
    <source>
        <dbReference type="ARBA" id="ARBA00022723"/>
    </source>
</evidence>
<keyword evidence="1" id="KW-0479">Metal-binding</keyword>
<keyword evidence="3" id="KW-0862">Zinc</keyword>
<accession>A0A1S3YQI8</accession>
<dbReference type="RefSeq" id="XP_016454313.1">
    <property type="nucleotide sequence ID" value="XM_016598827.1"/>
</dbReference>
<dbReference type="AlphaFoldDB" id="A0A1S3YQI8"/>
<sequence length="182" mass="20824">MKAWTRVTICSNPAGKTFPYEPNRLESEIRKVNRDSTLDPRRKSYLIQNLMTSCWIASQQKSQASIEEVSCNEDVGCSPSFRDPEKQIFGCEHYGRNCKLPAAWCGKLFTCRFCHDEVSDHSMDRSSNIAVVPILSHSFQLKGCRHIQSHESYTFIVSRSAFKYPAVSLPPQCIDSFSIYHF</sequence>
<dbReference type="SMR" id="A0A1S3YQI8"/>
<evidence type="ECO:0000256" key="3">
    <source>
        <dbReference type="ARBA" id="ARBA00022833"/>
    </source>
</evidence>
<keyword evidence="2 4" id="KW-0863">Zinc-finger</keyword>
<dbReference type="PROSITE" id="PS51266">
    <property type="entry name" value="ZF_CHY"/>
    <property type="match status" value="1"/>
</dbReference>
<dbReference type="PaxDb" id="4097-A0A1S3YQI8"/>
<dbReference type="SUPFAM" id="SSF161219">
    <property type="entry name" value="CHY zinc finger-like"/>
    <property type="match status" value="1"/>
</dbReference>
<dbReference type="PANTHER" id="PTHR21319">
    <property type="entry name" value="RING FINGER AND CHY ZINC FINGER DOMAIN-CONTAINING PROTEIN 1"/>
    <property type="match status" value="1"/>
</dbReference>
<dbReference type="InterPro" id="IPR008913">
    <property type="entry name" value="Znf_CHY"/>
</dbReference>
<dbReference type="RefSeq" id="XP_016454312.1">
    <property type="nucleotide sequence ID" value="XM_016598826.1"/>
</dbReference>
<evidence type="ECO:0000313" key="6">
    <source>
        <dbReference type="RefSeq" id="XP_016454312.1"/>
    </source>
</evidence>
<dbReference type="OrthoDB" id="1709162at2759"/>
<dbReference type="PANTHER" id="PTHR21319:SF56">
    <property type="entry name" value="CHY-TYPE DOMAIN-CONTAINING PROTEIN"/>
    <property type="match status" value="1"/>
</dbReference>
<organism evidence="6">
    <name type="scientific">Nicotiana tabacum</name>
    <name type="common">Common tobacco</name>
    <dbReference type="NCBI Taxonomy" id="4097"/>
    <lineage>
        <taxon>Eukaryota</taxon>
        <taxon>Viridiplantae</taxon>
        <taxon>Streptophyta</taxon>
        <taxon>Embryophyta</taxon>
        <taxon>Tracheophyta</taxon>
        <taxon>Spermatophyta</taxon>
        <taxon>Magnoliopsida</taxon>
        <taxon>eudicotyledons</taxon>
        <taxon>Gunneridae</taxon>
        <taxon>Pentapetalae</taxon>
        <taxon>asterids</taxon>
        <taxon>lamiids</taxon>
        <taxon>Solanales</taxon>
        <taxon>Solanaceae</taxon>
        <taxon>Nicotianoideae</taxon>
        <taxon>Nicotianeae</taxon>
        <taxon>Nicotiana</taxon>
    </lineage>
</organism>
<feature type="domain" description="CHY-type" evidence="5">
    <location>
        <begin position="84"/>
        <end position="153"/>
    </location>
</feature>
<dbReference type="STRING" id="4097.A0A1S3YQI8"/>
<proteinExistence type="predicted"/>
<dbReference type="Pfam" id="PF05495">
    <property type="entry name" value="zf-CHY"/>
    <property type="match status" value="1"/>
</dbReference>
<dbReference type="InterPro" id="IPR037274">
    <property type="entry name" value="Znf_CHY_sf"/>
</dbReference>
<gene>
    <name evidence="6 7" type="primary">LOC107778547</name>
</gene>